<dbReference type="EMBL" id="ML992675">
    <property type="protein sequence ID" value="KAF2211729.1"/>
    <property type="molecule type" value="Genomic_DNA"/>
</dbReference>
<sequence length="54" mass="5984">MYPTRVSNAEGENNAIQPGVSRGLTQVLYVSCSLSRTRLNLWYLALAEANLTLK</sequence>
<protein>
    <submittedName>
        <fullName evidence="1">Uncharacterized protein</fullName>
    </submittedName>
</protein>
<dbReference type="AlphaFoldDB" id="A0A6A6FE15"/>
<proteinExistence type="predicted"/>
<name>A0A6A6FE15_9PEZI</name>
<evidence type="ECO:0000313" key="1">
    <source>
        <dbReference type="EMBL" id="KAF2211729.1"/>
    </source>
</evidence>
<dbReference type="Proteomes" id="UP000799539">
    <property type="component" value="Unassembled WGS sequence"/>
</dbReference>
<reference evidence="1" key="1">
    <citation type="journal article" date="2020" name="Stud. Mycol.">
        <title>101 Dothideomycetes genomes: a test case for predicting lifestyles and emergence of pathogens.</title>
        <authorList>
            <person name="Haridas S."/>
            <person name="Albert R."/>
            <person name="Binder M."/>
            <person name="Bloem J."/>
            <person name="Labutti K."/>
            <person name="Salamov A."/>
            <person name="Andreopoulos B."/>
            <person name="Baker S."/>
            <person name="Barry K."/>
            <person name="Bills G."/>
            <person name="Bluhm B."/>
            <person name="Cannon C."/>
            <person name="Castanera R."/>
            <person name="Culley D."/>
            <person name="Daum C."/>
            <person name="Ezra D."/>
            <person name="Gonzalez J."/>
            <person name="Henrissat B."/>
            <person name="Kuo A."/>
            <person name="Liang C."/>
            <person name="Lipzen A."/>
            <person name="Lutzoni F."/>
            <person name="Magnuson J."/>
            <person name="Mondo S."/>
            <person name="Nolan M."/>
            <person name="Ohm R."/>
            <person name="Pangilinan J."/>
            <person name="Park H.-J."/>
            <person name="Ramirez L."/>
            <person name="Alfaro M."/>
            <person name="Sun H."/>
            <person name="Tritt A."/>
            <person name="Yoshinaga Y."/>
            <person name="Zwiers L.-H."/>
            <person name="Turgeon B."/>
            <person name="Goodwin S."/>
            <person name="Spatafora J."/>
            <person name="Crous P."/>
            <person name="Grigoriev I."/>
        </authorList>
    </citation>
    <scope>NUCLEOTIDE SEQUENCE</scope>
    <source>
        <strain evidence="1">SCOH1-5</strain>
    </source>
</reference>
<keyword evidence="2" id="KW-1185">Reference proteome</keyword>
<gene>
    <name evidence="1" type="ORF">CERZMDRAFT_90868</name>
</gene>
<organism evidence="1 2">
    <name type="scientific">Cercospora zeae-maydis SCOH1-5</name>
    <dbReference type="NCBI Taxonomy" id="717836"/>
    <lineage>
        <taxon>Eukaryota</taxon>
        <taxon>Fungi</taxon>
        <taxon>Dikarya</taxon>
        <taxon>Ascomycota</taxon>
        <taxon>Pezizomycotina</taxon>
        <taxon>Dothideomycetes</taxon>
        <taxon>Dothideomycetidae</taxon>
        <taxon>Mycosphaerellales</taxon>
        <taxon>Mycosphaerellaceae</taxon>
        <taxon>Cercospora</taxon>
    </lineage>
</organism>
<accession>A0A6A6FE15</accession>
<evidence type="ECO:0000313" key="2">
    <source>
        <dbReference type="Proteomes" id="UP000799539"/>
    </source>
</evidence>